<dbReference type="OrthoDB" id="2049621at2"/>
<evidence type="ECO:0000313" key="3">
    <source>
        <dbReference type="Proteomes" id="UP000199800"/>
    </source>
</evidence>
<keyword evidence="1" id="KW-1005">Bacterial flagellum biogenesis</keyword>
<evidence type="ECO:0000256" key="1">
    <source>
        <dbReference type="ARBA" id="ARBA00022795"/>
    </source>
</evidence>
<dbReference type="EMBL" id="FOHN01000011">
    <property type="protein sequence ID" value="SET23136.1"/>
    <property type="molecule type" value="Genomic_DNA"/>
</dbReference>
<name>A0A1I0CVI6_9FIRM</name>
<dbReference type="GO" id="GO:0044780">
    <property type="term" value="P:bacterial-type flagellum assembly"/>
    <property type="evidence" value="ECO:0007669"/>
    <property type="project" value="InterPro"/>
</dbReference>
<reference evidence="2 3" key="1">
    <citation type="submission" date="2016-10" db="EMBL/GenBank/DDBJ databases">
        <authorList>
            <person name="de Groot N.N."/>
        </authorList>
    </citation>
    <scope>NUCLEOTIDE SEQUENCE [LARGE SCALE GENOMIC DNA]</scope>
    <source>
        <strain evidence="2 3">DSM 1801</strain>
    </source>
</reference>
<dbReference type="RefSeq" id="WP_092477880.1">
    <property type="nucleotide sequence ID" value="NZ_FOHN01000011.1"/>
</dbReference>
<dbReference type="SUPFAM" id="SSF140566">
    <property type="entry name" value="FlgN-like"/>
    <property type="match status" value="1"/>
</dbReference>
<accession>A0A1I0CVI6</accession>
<organism evidence="2 3">
    <name type="scientific">[Clostridium] polysaccharolyticum</name>
    <dbReference type="NCBI Taxonomy" id="29364"/>
    <lineage>
        <taxon>Bacteria</taxon>
        <taxon>Bacillati</taxon>
        <taxon>Bacillota</taxon>
        <taxon>Clostridia</taxon>
        <taxon>Lachnospirales</taxon>
        <taxon>Lachnospiraceae</taxon>
    </lineage>
</organism>
<gene>
    <name evidence="2" type="ORF">SAMN04487772_11165</name>
</gene>
<dbReference type="InterPro" id="IPR036679">
    <property type="entry name" value="FlgN-like_sf"/>
</dbReference>
<dbReference type="Proteomes" id="UP000199800">
    <property type="component" value="Unassembled WGS sequence"/>
</dbReference>
<dbReference type="InterPro" id="IPR007809">
    <property type="entry name" value="FlgN-like"/>
</dbReference>
<dbReference type="AlphaFoldDB" id="A0A1I0CVI6"/>
<sequence>MASLIEELIQTLEKEEKVYEELLPVVEKKAQIIIKNDLEELQRVTAAEQDYVDLITSLEHNRNKIISNIGIVMNRKPEELNLKAIVAMLEKQPAEQEKLGRLHDSLIKKLGRLKDLNMQNKILIEQSLEMIEFSMNVIQSDRIAPVNNYNRAAATQNIPMSQRGMFDAKQ</sequence>
<protein>
    <submittedName>
        <fullName evidence="2">FlgN protein</fullName>
    </submittedName>
</protein>
<evidence type="ECO:0000313" key="2">
    <source>
        <dbReference type="EMBL" id="SET23136.1"/>
    </source>
</evidence>
<dbReference type="Gene3D" id="1.20.58.300">
    <property type="entry name" value="FlgN-like"/>
    <property type="match status" value="1"/>
</dbReference>
<keyword evidence="3" id="KW-1185">Reference proteome</keyword>
<dbReference type="Pfam" id="PF05130">
    <property type="entry name" value="FlgN"/>
    <property type="match status" value="1"/>
</dbReference>
<proteinExistence type="predicted"/>
<dbReference type="STRING" id="29364.SAMN04487772_11165"/>